<dbReference type="Pfam" id="PF03184">
    <property type="entry name" value="DDE_1"/>
    <property type="match status" value="1"/>
</dbReference>
<protein>
    <recommendedName>
        <fullName evidence="7">DDE-1 domain-containing protein</fullName>
    </recommendedName>
</protein>
<dbReference type="Gene3D" id="1.10.10.60">
    <property type="entry name" value="Homeodomain-like"/>
    <property type="match status" value="1"/>
</dbReference>
<dbReference type="PANTHER" id="PTHR19303">
    <property type="entry name" value="TRANSPOSON"/>
    <property type="match status" value="1"/>
</dbReference>
<dbReference type="InterPro" id="IPR050863">
    <property type="entry name" value="CenT-Element_Derived"/>
</dbReference>
<dbReference type="SUPFAM" id="SSF46689">
    <property type="entry name" value="Homeodomain-like"/>
    <property type="match status" value="1"/>
</dbReference>
<gene>
    <name evidence="5" type="ORF">NQ318_023538</name>
</gene>
<keyword evidence="6" id="KW-1185">Reference proteome</keyword>
<reference evidence="5" key="1">
    <citation type="journal article" date="2023" name="Insect Mol. Biol.">
        <title>Genome sequencing provides insights into the evolution of gene families encoding plant cell wall-degrading enzymes in longhorned beetles.</title>
        <authorList>
            <person name="Shin N.R."/>
            <person name="Okamura Y."/>
            <person name="Kirsch R."/>
            <person name="Pauchet Y."/>
        </authorList>
    </citation>
    <scope>NUCLEOTIDE SEQUENCE</scope>
    <source>
        <strain evidence="5">AMC_N1</strain>
    </source>
</reference>
<dbReference type="GO" id="GO:0005634">
    <property type="term" value="C:nucleus"/>
    <property type="evidence" value="ECO:0007669"/>
    <property type="project" value="UniProtKB-SubCell"/>
</dbReference>
<sequence>MVRTYIRNKRDADIPEETIKLAISNVLRGNMSLRTVASAFNIKKSTLHDRLSKAKQKGNVSDSGNESDEDTGLSKYATRQQSSQILYGLTYTATRKLAYDYALKLGKNYPSQWNLNKMAGIEWIRSFMKRHPKLSLRKPENTSVARASAFNKYNVNTFFDNYAEVQAKYNFTPNRIWNTDETGISTVMQAPKVIAETGKRVVDQCVSAERGTLVTFCGTISATGGTIPPMYIYPRIRIKDHFLHGSIPGSVGYGTKSGWMTAEVFVKLLEHIQNHTKSTPTSPILLLLDNHETHVSVDAINFARNNGIVLLSFPPHCTHKCSRWIRRFVDHLSKRKPITIYEIAKLTNEPFLQSFTPKNITSAFLSTGLWPINRLIFSEEDFFGAYATDQVDPQLDIPQCTDKSLTEGNISKSQSTNIIDTIIRPSDDSIFNQPSTSTMSNTFFTSCETIKDTKTIVESLESILNEIIDKATMVHINIISVHCLKPADIRPFPQANPRKTNRQSRKGKSRVYTSTPEKNRVEELENIRKLQLENSGTKKKLTIDRNETAAKKLQAESASVKSQIRMKNVTRRKRKRFNDSSSSDSDMELYKDTRSKFMAYSSDSDIKMESDNDTLIKLLGGKAGEENLTPELTECGLKQDIMNCLQRVNFSFKASYQTICQLAAIAYNCKKRFIEKNYGICLLDYTLGVLLLHSNCVERGVWNRNRKEVLDEKLQLLFQTKTIVQSRNIFPMKKLNRGK</sequence>
<evidence type="ECO:0000256" key="1">
    <source>
        <dbReference type="ARBA" id="ARBA00004123"/>
    </source>
</evidence>
<dbReference type="EMBL" id="JAPWTK010000056">
    <property type="protein sequence ID" value="KAJ8953421.1"/>
    <property type="molecule type" value="Genomic_DNA"/>
</dbReference>
<dbReference type="InterPro" id="IPR009057">
    <property type="entry name" value="Homeodomain-like_sf"/>
</dbReference>
<proteinExistence type="predicted"/>
<dbReference type="GO" id="GO:0003677">
    <property type="term" value="F:DNA binding"/>
    <property type="evidence" value="ECO:0007669"/>
    <property type="project" value="InterPro"/>
</dbReference>
<dbReference type="AlphaFoldDB" id="A0AAV8YPH7"/>
<evidence type="ECO:0000256" key="2">
    <source>
        <dbReference type="SAM" id="MobiDB-lite"/>
    </source>
</evidence>
<evidence type="ECO:0000259" key="4">
    <source>
        <dbReference type="Pfam" id="PF05225"/>
    </source>
</evidence>
<dbReference type="PANTHER" id="PTHR19303:SF74">
    <property type="entry name" value="POGO TRANSPOSABLE ELEMENT WITH KRAB DOMAIN"/>
    <property type="match status" value="1"/>
</dbReference>
<feature type="region of interest" description="Disordered" evidence="2">
    <location>
        <begin position="554"/>
        <end position="587"/>
    </location>
</feature>
<dbReference type="Gene3D" id="3.30.420.10">
    <property type="entry name" value="Ribonuclease H-like superfamily/Ribonuclease H"/>
    <property type="match status" value="1"/>
</dbReference>
<evidence type="ECO:0000259" key="3">
    <source>
        <dbReference type="Pfam" id="PF03184"/>
    </source>
</evidence>
<accession>A0AAV8YPH7</accession>
<evidence type="ECO:0000313" key="5">
    <source>
        <dbReference type="EMBL" id="KAJ8953421.1"/>
    </source>
</evidence>
<feature type="region of interest" description="Disordered" evidence="2">
    <location>
        <begin position="489"/>
        <end position="520"/>
    </location>
</feature>
<evidence type="ECO:0000313" key="6">
    <source>
        <dbReference type="Proteomes" id="UP001162162"/>
    </source>
</evidence>
<dbReference type="InterPro" id="IPR007889">
    <property type="entry name" value="HTH_Psq"/>
</dbReference>
<dbReference type="Pfam" id="PF05225">
    <property type="entry name" value="HTH_psq"/>
    <property type="match status" value="1"/>
</dbReference>
<feature type="region of interest" description="Disordered" evidence="2">
    <location>
        <begin position="51"/>
        <end position="75"/>
    </location>
</feature>
<feature type="domain" description="DDE-1" evidence="3">
    <location>
        <begin position="217"/>
        <end position="321"/>
    </location>
</feature>
<dbReference type="InterPro" id="IPR004875">
    <property type="entry name" value="DDE_SF_endonuclease_dom"/>
</dbReference>
<feature type="domain" description="HTH psq-type" evidence="4">
    <location>
        <begin position="16"/>
        <end position="52"/>
    </location>
</feature>
<comment type="caution">
    <text evidence="5">The sequence shown here is derived from an EMBL/GenBank/DDBJ whole genome shotgun (WGS) entry which is preliminary data.</text>
</comment>
<name>A0AAV8YPH7_9CUCU</name>
<organism evidence="5 6">
    <name type="scientific">Aromia moschata</name>
    <dbReference type="NCBI Taxonomy" id="1265417"/>
    <lineage>
        <taxon>Eukaryota</taxon>
        <taxon>Metazoa</taxon>
        <taxon>Ecdysozoa</taxon>
        <taxon>Arthropoda</taxon>
        <taxon>Hexapoda</taxon>
        <taxon>Insecta</taxon>
        <taxon>Pterygota</taxon>
        <taxon>Neoptera</taxon>
        <taxon>Endopterygota</taxon>
        <taxon>Coleoptera</taxon>
        <taxon>Polyphaga</taxon>
        <taxon>Cucujiformia</taxon>
        <taxon>Chrysomeloidea</taxon>
        <taxon>Cerambycidae</taxon>
        <taxon>Cerambycinae</taxon>
        <taxon>Callichromatini</taxon>
        <taxon>Aromia</taxon>
    </lineage>
</organism>
<comment type="subcellular location">
    <subcellularLocation>
        <location evidence="1">Nucleus</location>
    </subcellularLocation>
</comment>
<dbReference type="InterPro" id="IPR036397">
    <property type="entry name" value="RNaseH_sf"/>
</dbReference>
<feature type="compositionally biased region" description="Basic residues" evidence="2">
    <location>
        <begin position="499"/>
        <end position="509"/>
    </location>
</feature>
<dbReference type="Proteomes" id="UP001162162">
    <property type="component" value="Unassembled WGS sequence"/>
</dbReference>
<evidence type="ECO:0008006" key="7">
    <source>
        <dbReference type="Google" id="ProtNLM"/>
    </source>
</evidence>